<evidence type="ECO:0000313" key="2">
    <source>
        <dbReference type="Proteomes" id="UP001060085"/>
    </source>
</evidence>
<organism evidence="1 2">
    <name type="scientific">Catharanthus roseus</name>
    <name type="common">Madagascar periwinkle</name>
    <name type="synonym">Vinca rosea</name>
    <dbReference type="NCBI Taxonomy" id="4058"/>
    <lineage>
        <taxon>Eukaryota</taxon>
        <taxon>Viridiplantae</taxon>
        <taxon>Streptophyta</taxon>
        <taxon>Embryophyta</taxon>
        <taxon>Tracheophyta</taxon>
        <taxon>Spermatophyta</taxon>
        <taxon>Magnoliopsida</taxon>
        <taxon>eudicotyledons</taxon>
        <taxon>Gunneridae</taxon>
        <taxon>Pentapetalae</taxon>
        <taxon>asterids</taxon>
        <taxon>lamiids</taxon>
        <taxon>Gentianales</taxon>
        <taxon>Apocynaceae</taxon>
        <taxon>Rauvolfioideae</taxon>
        <taxon>Vinceae</taxon>
        <taxon>Catharanthinae</taxon>
        <taxon>Catharanthus</taxon>
    </lineage>
</organism>
<name>A0ACC0A2J9_CATRO</name>
<dbReference type="Proteomes" id="UP001060085">
    <property type="component" value="Linkage Group LG07"/>
</dbReference>
<reference evidence="2" key="1">
    <citation type="journal article" date="2023" name="Nat. Plants">
        <title>Single-cell RNA sequencing provides a high-resolution roadmap for understanding the multicellular compartmentation of specialized metabolism.</title>
        <authorList>
            <person name="Sun S."/>
            <person name="Shen X."/>
            <person name="Li Y."/>
            <person name="Li Y."/>
            <person name="Wang S."/>
            <person name="Li R."/>
            <person name="Zhang H."/>
            <person name="Shen G."/>
            <person name="Guo B."/>
            <person name="Wei J."/>
            <person name="Xu J."/>
            <person name="St-Pierre B."/>
            <person name="Chen S."/>
            <person name="Sun C."/>
        </authorList>
    </citation>
    <scope>NUCLEOTIDE SEQUENCE [LARGE SCALE GENOMIC DNA]</scope>
</reference>
<comment type="caution">
    <text evidence="1">The sequence shown here is derived from an EMBL/GenBank/DDBJ whole genome shotgun (WGS) entry which is preliminary data.</text>
</comment>
<accession>A0ACC0A2J9</accession>
<protein>
    <submittedName>
        <fullName evidence="1">Uncharacterized protein</fullName>
    </submittedName>
</protein>
<gene>
    <name evidence="1" type="ORF">M9H77_32001</name>
</gene>
<evidence type="ECO:0000313" key="1">
    <source>
        <dbReference type="EMBL" id="KAI5654814.1"/>
    </source>
</evidence>
<proteinExistence type="predicted"/>
<dbReference type="EMBL" id="CM044707">
    <property type="protein sequence ID" value="KAI5654814.1"/>
    <property type="molecule type" value="Genomic_DNA"/>
</dbReference>
<sequence>MVRWALLVPHLSFALLDSILQLCVCLPLPAPIFIYPHHFSPLSHPIYKYPPPITIFFTSQEFYKFYKFNSSSSIMVSFHTPLSPRGRKIIPSLPESESLSKKRKLNNHELDEVHHQEFSEKPLRVQNMINSIPNTELHLETPLPLEWQRCLDIKSGQIYFYNIRTQKRTSNDPRSTPEQPSSPPAHMSLDLELNLPCGSSSSSSSMGKNQVSENFINKLSNNNNNDNNNSGSISDHHQLANYSVADNNNNNNTDSGGGLSRSPSWLTFEGEQEEMVTAVCKKCHMLVMMSKSSPACPNCKFLHSPDQSTPTLFKRRLSLLC</sequence>
<keyword evidence="2" id="KW-1185">Reference proteome</keyword>